<keyword evidence="1" id="KW-1133">Transmembrane helix</keyword>
<dbReference type="RefSeq" id="WP_068277231.1">
    <property type="nucleotide sequence ID" value="NZ_BAAAKD010000010.1"/>
</dbReference>
<accession>A0A176Q9W2</accession>
<accession>A0A5P8FMJ2</accession>
<organism evidence="2 4">
    <name type="scientific">Janibacter melonis</name>
    <dbReference type="NCBI Taxonomy" id="262209"/>
    <lineage>
        <taxon>Bacteria</taxon>
        <taxon>Bacillati</taxon>
        <taxon>Actinomycetota</taxon>
        <taxon>Actinomycetes</taxon>
        <taxon>Micrococcales</taxon>
        <taxon>Intrasporangiaceae</taxon>
        <taxon>Janibacter</taxon>
    </lineage>
</organism>
<dbReference type="Proteomes" id="UP000271708">
    <property type="component" value="Chromosome"/>
</dbReference>
<proteinExistence type="predicted"/>
<evidence type="ECO:0000313" key="3">
    <source>
        <dbReference type="EMBL" id="QFQ30819.2"/>
    </source>
</evidence>
<dbReference type="GeneID" id="59161824"/>
<evidence type="ECO:0000313" key="5">
    <source>
        <dbReference type="Proteomes" id="UP000271708"/>
    </source>
</evidence>
<reference evidence="3 5" key="2">
    <citation type="submission" date="2019-09" db="EMBL/GenBank/DDBJ databases">
        <title>Complete Genome Sequence of Janibacter melonis M714 with both human health impact and industrial applications.</title>
        <authorList>
            <person name="Jin M."/>
            <person name="Zhao Q.R."/>
        </authorList>
    </citation>
    <scope>NUCLEOTIDE SEQUENCE [LARGE SCALE GENOMIC DNA]</scope>
    <source>
        <strain evidence="3 5">M714</strain>
    </source>
</reference>
<evidence type="ECO:0000313" key="2">
    <source>
        <dbReference type="EMBL" id="OAB86452.1"/>
    </source>
</evidence>
<dbReference type="Pfam" id="PF14030">
    <property type="entry name" value="DUF4245"/>
    <property type="match status" value="1"/>
</dbReference>
<keyword evidence="4" id="KW-1185">Reference proteome</keyword>
<dbReference type="STRING" id="262209.AWH69_14060"/>
<evidence type="ECO:0000313" key="4">
    <source>
        <dbReference type="Proteomes" id="UP000076976"/>
    </source>
</evidence>
<keyword evidence="1" id="KW-0812">Transmembrane</keyword>
<dbReference type="EMBL" id="CP044548">
    <property type="protein sequence ID" value="QFQ30819.2"/>
    <property type="molecule type" value="Genomic_DNA"/>
</dbReference>
<dbReference type="KEGG" id="jme:EEW87_011620"/>
<protein>
    <submittedName>
        <fullName evidence="3">DUF4245 family protein</fullName>
    </submittedName>
</protein>
<gene>
    <name evidence="2" type="ORF">AWH69_14060</name>
    <name evidence="3" type="ORF">EEW87_011620</name>
</gene>
<keyword evidence="1" id="KW-0472">Membrane</keyword>
<reference evidence="2 4" key="1">
    <citation type="submission" date="2016-01" db="EMBL/GenBank/DDBJ databases">
        <title>Janibacter melonis strain CD11_4 genome sequencing and assembly.</title>
        <authorList>
            <person name="Nair G.R."/>
            <person name="Kaur G."/>
            <person name="Chander A.M."/>
            <person name="Mayilraj S."/>
        </authorList>
    </citation>
    <scope>NUCLEOTIDE SEQUENCE [LARGE SCALE GENOMIC DNA]</scope>
    <source>
        <strain evidence="2 4">CD11-4</strain>
    </source>
</reference>
<evidence type="ECO:0000256" key="1">
    <source>
        <dbReference type="SAM" id="Phobius"/>
    </source>
</evidence>
<name>A0A176Q9W2_9MICO</name>
<dbReference type="AlphaFoldDB" id="A0A176Q9W2"/>
<sequence length="186" mass="20085">MSQSSVSHYAKGSVANVIRSLLVVGGLTAVIFFAVARTSSVTAEQVDVVAAAEQRAQQSGVPYEYAEDLPEGWTPVSQRFVRSKDDVQMWSATWTTPDGAYVAVQQAVDATDSWVDTQTNNGARVGTVTTDDGTTWVKRDREGKVQRSLVDRQEGTGELTTLVTGTGTFEQLETFADHLVAAPVNR</sequence>
<feature type="transmembrane region" description="Helical" evidence="1">
    <location>
        <begin position="17"/>
        <end position="36"/>
    </location>
</feature>
<dbReference type="InterPro" id="IPR025339">
    <property type="entry name" value="DUF4245"/>
</dbReference>
<reference evidence="3" key="3">
    <citation type="submission" date="2019-11" db="EMBL/GenBank/DDBJ databases">
        <authorList>
            <person name="Zhao Q."/>
        </authorList>
    </citation>
    <scope>NUCLEOTIDE SEQUENCE</scope>
    <source>
        <strain evidence="3">M714</strain>
    </source>
</reference>
<dbReference type="EMBL" id="LQZG01000004">
    <property type="protein sequence ID" value="OAB86452.1"/>
    <property type="molecule type" value="Genomic_DNA"/>
</dbReference>
<dbReference type="Proteomes" id="UP000076976">
    <property type="component" value="Unassembled WGS sequence"/>
</dbReference>